<gene>
    <name evidence="1" type="ORF">ETSY2_11690</name>
</gene>
<dbReference type="GO" id="GO:0016491">
    <property type="term" value="F:oxidoreductase activity"/>
    <property type="evidence" value="ECO:0007669"/>
    <property type="project" value="TreeGrafter"/>
</dbReference>
<proteinExistence type="predicted"/>
<dbReference type="SUPFAM" id="SSF48371">
    <property type="entry name" value="ARM repeat"/>
    <property type="match status" value="1"/>
</dbReference>
<dbReference type="Gene3D" id="1.25.10.10">
    <property type="entry name" value="Leucine-rich Repeat Variant"/>
    <property type="match status" value="2"/>
</dbReference>
<sequence>MTFASQADAPDISQLLHALRSDSFWVRERAAEALGHSRSQDAIADLVGALEDTTSTVRERAAEALARIGSEQALAGLFDTLGEEKANEILARARSNEAVDRAHQAHSEQTIDQLQKDLRHEFYARRWRAAQALWKFQGSQVVEDLLQALQEPAPELSSRILDDSISSRPDEYILFDALYRRDFQAAWYIARDLARINSDYAAIVFERVLELTS</sequence>
<dbReference type="Pfam" id="PF13646">
    <property type="entry name" value="HEAT_2"/>
    <property type="match status" value="1"/>
</dbReference>
<evidence type="ECO:0000313" key="2">
    <source>
        <dbReference type="Proteomes" id="UP000019140"/>
    </source>
</evidence>
<dbReference type="AlphaFoldDB" id="W4MB12"/>
<dbReference type="PANTHER" id="PTHR12697">
    <property type="entry name" value="PBS LYASE HEAT-LIKE PROTEIN"/>
    <property type="match status" value="1"/>
</dbReference>
<reference evidence="1 2" key="1">
    <citation type="journal article" date="2014" name="Nature">
        <title>An environmental bacterial taxon with a large and distinct metabolic repertoire.</title>
        <authorList>
            <person name="Wilson M.C."/>
            <person name="Mori T."/>
            <person name="Ruckert C."/>
            <person name="Uria A.R."/>
            <person name="Helf M.J."/>
            <person name="Takada K."/>
            <person name="Gernert C."/>
            <person name="Steffens U.A."/>
            <person name="Heycke N."/>
            <person name="Schmitt S."/>
            <person name="Rinke C."/>
            <person name="Helfrich E.J."/>
            <person name="Brachmann A.O."/>
            <person name="Gurgui C."/>
            <person name="Wakimoto T."/>
            <person name="Kracht M."/>
            <person name="Crusemann M."/>
            <person name="Hentschel U."/>
            <person name="Abe I."/>
            <person name="Matsunaga S."/>
            <person name="Kalinowski J."/>
            <person name="Takeyama H."/>
            <person name="Piel J."/>
        </authorList>
    </citation>
    <scope>NUCLEOTIDE SEQUENCE [LARGE SCALE GENOMIC DNA]</scope>
    <source>
        <strain evidence="2">TSY2</strain>
    </source>
</reference>
<evidence type="ECO:0008006" key="3">
    <source>
        <dbReference type="Google" id="ProtNLM"/>
    </source>
</evidence>
<dbReference type="InterPro" id="IPR011989">
    <property type="entry name" value="ARM-like"/>
</dbReference>
<dbReference type="PANTHER" id="PTHR12697:SF5">
    <property type="entry name" value="DEOXYHYPUSINE HYDROXYLASE"/>
    <property type="match status" value="1"/>
</dbReference>
<name>W4MB12_9BACT</name>
<accession>W4MB12</accession>
<organism evidence="1 2">
    <name type="scientific">Candidatus Entotheonella gemina</name>
    <dbReference type="NCBI Taxonomy" id="1429439"/>
    <lineage>
        <taxon>Bacteria</taxon>
        <taxon>Pseudomonadati</taxon>
        <taxon>Nitrospinota/Tectimicrobiota group</taxon>
        <taxon>Candidatus Tectimicrobiota</taxon>
        <taxon>Candidatus Entotheonellia</taxon>
        <taxon>Candidatus Entotheonellales</taxon>
        <taxon>Candidatus Entotheonellaceae</taxon>
        <taxon>Candidatus Entotheonella</taxon>
    </lineage>
</organism>
<dbReference type="SMART" id="SM00567">
    <property type="entry name" value="EZ_HEAT"/>
    <property type="match status" value="3"/>
</dbReference>
<dbReference type="HOGENOM" id="CLU_1292474_0_0_7"/>
<dbReference type="Proteomes" id="UP000019140">
    <property type="component" value="Unassembled WGS sequence"/>
</dbReference>
<comment type="caution">
    <text evidence="1">The sequence shown here is derived from an EMBL/GenBank/DDBJ whole genome shotgun (WGS) entry which is preliminary data.</text>
</comment>
<keyword evidence="2" id="KW-1185">Reference proteome</keyword>
<evidence type="ECO:0000313" key="1">
    <source>
        <dbReference type="EMBL" id="ETX07360.1"/>
    </source>
</evidence>
<protein>
    <recommendedName>
        <fullName evidence="3">PBS lyase</fullName>
    </recommendedName>
</protein>
<dbReference type="EMBL" id="AZHX01000473">
    <property type="protein sequence ID" value="ETX07360.1"/>
    <property type="molecule type" value="Genomic_DNA"/>
</dbReference>
<dbReference type="InterPro" id="IPR004155">
    <property type="entry name" value="PBS_lyase_HEAT"/>
</dbReference>
<dbReference type="InterPro" id="IPR016024">
    <property type="entry name" value="ARM-type_fold"/>
</dbReference>